<dbReference type="AlphaFoldDB" id="A0A075MUZ7"/>
<proteinExistence type="predicted"/>
<dbReference type="HOGENOM" id="CLU_182705_0_0_2"/>
<evidence type="ECO:0000313" key="1">
    <source>
        <dbReference type="EMBL" id="AIF85050.1"/>
    </source>
</evidence>
<dbReference type="eggNOG" id="arCOG08662">
    <property type="taxonomic scope" value="Archaea"/>
</dbReference>
<keyword evidence="2" id="KW-1185">Reference proteome</keyword>
<organism evidence="1 2">
    <name type="scientific">Candidatus Nitrososphaera evergladensis SR1</name>
    <dbReference type="NCBI Taxonomy" id="1459636"/>
    <lineage>
        <taxon>Archaea</taxon>
        <taxon>Nitrososphaerota</taxon>
        <taxon>Nitrososphaeria</taxon>
        <taxon>Nitrososphaerales</taxon>
        <taxon>Nitrososphaeraceae</taxon>
        <taxon>Nitrososphaera</taxon>
    </lineage>
</organism>
<protein>
    <submittedName>
        <fullName evidence="1">Uncharacterized protein</fullName>
    </submittedName>
</protein>
<name>A0A075MUZ7_9ARCH</name>
<gene>
    <name evidence="1" type="ORF">NTE_03015</name>
</gene>
<dbReference type="EMBL" id="CP007174">
    <property type="protein sequence ID" value="AIF85050.1"/>
    <property type="molecule type" value="Genomic_DNA"/>
</dbReference>
<dbReference type="KEGG" id="nev:NTE_03015"/>
<evidence type="ECO:0000313" key="2">
    <source>
        <dbReference type="Proteomes" id="UP000028194"/>
    </source>
</evidence>
<reference evidence="1 2" key="1">
    <citation type="journal article" date="2014" name="PLoS ONE">
        <title>Genome Sequence of Candidatus Nitrososphaera evergladensis from Group I.1b Enriched from Everglades Soil Reveals Novel Genomic Features of the Ammonia-Oxidizing Archaea.</title>
        <authorList>
            <person name="Zhalnina K.V."/>
            <person name="Dias R."/>
            <person name="Leonard M.T."/>
            <person name="Dorr de Quadros P."/>
            <person name="Camargo F.A."/>
            <person name="Drew J.C."/>
            <person name="Farmerie W.G."/>
            <person name="Daroub S.H."/>
            <person name="Triplett E.W."/>
        </authorList>
    </citation>
    <scope>NUCLEOTIDE SEQUENCE [LARGE SCALE GENOMIC DNA]</scope>
    <source>
        <strain evidence="1 2">SR1</strain>
    </source>
</reference>
<dbReference type="Proteomes" id="UP000028194">
    <property type="component" value="Chromosome"/>
</dbReference>
<sequence>MDCTTLTIPASLACPKSHIDMSCRGLCKKHPHYIPVKKIEYAKGMKVCITCDRAIFVNMEETKCPCCNKNLRTRPQYHGDKGRLAREATMHRLFTSY</sequence>
<accession>A0A075MUZ7</accession>
<dbReference type="STRING" id="1459636.NTE_03015"/>